<dbReference type="AlphaFoldDB" id="A0A6B1G4Z0"/>
<dbReference type="InterPro" id="IPR040086">
    <property type="entry name" value="MJ0683-like"/>
</dbReference>
<dbReference type="GO" id="GO:0051536">
    <property type="term" value="F:iron-sulfur cluster binding"/>
    <property type="evidence" value="ECO:0007669"/>
    <property type="project" value="UniProtKB-KW"/>
</dbReference>
<dbReference type="EMBL" id="VYDA01000436">
    <property type="protein sequence ID" value="MYH62456.1"/>
    <property type="molecule type" value="Genomic_DNA"/>
</dbReference>
<keyword evidence="2" id="KW-0408">Iron</keyword>
<protein>
    <submittedName>
        <fullName evidence="4">Radical SAM protein</fullName>
    </submittedName>
</protein>
<comment type="caution">
    <text evidence="4">The sequence shown here is derived from an EMBL/GenBank/DDBJ whole genome shotgun (WGS) entry which is preliminary data.</text>
</comment>
<name>A0A6B1G4Z0_9CHLR</name>
<proteinExistence type="predicted"/>
<dbReference type="Gene3D" id="3.80.30.30">
    <property type="match status" value="1"/>
</dbReference>
<dbReference type="PANTHER" id="PTHR43432:SF3">
    <property type="entry name" value="SLR0285 PROTEIN"/>
    <property type="match status" value="1"/>
</dbReference>
<dbReference type="SFLD" id="SFLDS00029">
    <property type="entry name" value="Radical_SAM"/>
    <property type="match status" value="1"/>
</dbReference>
<organism evidence="4">
    <name type="scientific">Caldilineaceae bacterium SB0675_bin_29</name>
    <dbReference type="NCBI Taxonomy" id="2605266"/>
    <lineage>
        <taxon>Bacteria</taxon>
        <taxon>Bacillati</taxon>
        <taxon>Chloroflexota</taxon>
        <taxon>Caldilineae</taxon>
        <taxon>Caldilineales</taxon>
        <taxon>Caldilineaceae</taxon>
    </lineage>
</organism>
<reference evidence="4" key="1">
    <citation type="submission" date="2019-09" db="EMBL/GenBank/DDBJ databases">
        <title>Characterisation of the sponge microbiome using genome-centric metagenomics.</title>
        <authorList>
            <person name="Engelberts J.P."/>
            <person name="Robbins S.J."/>
            <person name="De Goeij J.M."/>
            <person name="Aranda M."/>
            <person name="Bell S.C."/>
            <person name="Webster N.S."/>
        </authorList>
    </citation>
    <scope>NUCLEOTIDE SEQUENCE</scope>
    <source>
        <strain evidence="4">SB0675_bin_29</strain>
    </source>
</reference>
<evidence type="ECO:0000256" key="3">
    <source>
        <dbReference type="ARBA" id="ARBA00023014"/>
    </source>
</evidence>
<dbReference type="PANTHER" id="PTHR43432">
    <property type="entry name" value="SLR0285 PROTEIN"/>
    <property type="match status" value="1"/>
</dbReference>
<dbReference type="SFLD" id="SFLDG01084">
    <property type="entry name" value="Uncharacterised_Radical_SAM_Su"/>
    <property type="match status" value="1"/>
</dbReference>
<evidence type="ECO:0000256" key="2">
    <source>
        <dbReference type="ARBA" id="ARBA00023004"/>
    </source>
</evidence>
<dbReference type="GO" id="GO:0003824">
    <property type="term" value="F:catalytic activity"/>
    <property type="evidence" value="ECO:0007669"/>
    <property type="project" value="InterPro"/>
</dbReference>
<gene>
    <name evidence="4" type="ORF">F4148_12110</name>
</gene>
<accession>A0A6B1G4Z0</accession>
<dbReference type="InterPro" id="IPR007197">
    <property type="entry name" value="rSAM"/>
</dbReference>
<sequence length="292" mass="33031">MSDSQNLLHERPARGALTRTGGFLTGFSHTLQPYIGCRFGCSYCYVSQSNVHRFYNGGWEWGSYVYPRVGIADRLELELAKMKRRQTLERSAIFMSSSTDPYQGAERTYQLTRNCLSVFEKTPPGLLVIQTRSPLAARDFDIMAALGERCLLNLTIETDREDVLRNLTPQCKTIRKLQLPASQSREWGIATQITVSPCLPYSRVDTFGKLLLEVSDWVIVDSFVAGDGGGGKRTERTGIPEMYADSGWEDWRSQEAALTLYCWLQERIGERAGWSQEGFTRHARRVTSGAFQ</sequence>
<evidence type="ECO:0000313" key="4">
    <source>
        <dbReference type="EMBL" id="MYH62456.1"/>
    </source>
</evidence>
<dbReference type="GO" id="GO:0046872">
    <property type="term" value="F:metal ion binding"/>
    <property type="evidence" value="ECO:0007669"/>
    <property type="project" value="UniProtKB-KW"/>
</dbReference>
<keyword evidence="1" id="KW-0479">Metal-binding</keyword>
<keyword evidence="3" id="KW-0411">Iron-sulfur</keyword>
<evidence type="ECO:0000256" key="1">
    <source>
        <dbReference type="ARBA" id="ARBA00022723"/>
    </source>
</evidence>